<comment type="caution">
    <text evidence="3">The sequence shown here is derived from an EMBL/GenBank/DDBJ whole genome shotgun (WGS) entry which is preliminary data.</text>
</comment>
<gene>
    <name evidence="3" type="ORF">GCM10008013_11760</name>
</gene>
<feature type="transmembrane region" description="Helical" evidence="1">
    <location>
        <begin position="48"/>
        <end position="68"/>
    </location>
</feature>
<keyword evidence="1" id="KW-0472">Membrane</keyword>
<feature type="transmembrane region" description="Helical" evidence="1">
    <location>
        <begin position="130"/>
        <end position="152"/>
    </location>
</feature>
<organism evidence="3 4">
    <name type="scientific">Paenibacillus segetis</name>
    <dbReference type="NCBI Taxonomy" id="1325360"/>
    <lineage>
        <taxon>Bacteria</taxon>
        <taxon>Bacillati</taxon>
        <taxon>Bacillota</taxon>
        <taxon>Bacilli</taxon>
        <taxon>Bacillales</taxon>
        <taxon>Paenibacillaceae</taxon>
        <taxon>Paenibacillus</taxon>
    </lineage>
</organism>
<accession>A0ABQ1Y8S6</accession>
<feature type="transmembrane region" description="Helical" evidence="1">
    <location>
        <begin position="88"/>
        <end position="109"/>
    </location>
</feature>
<dbReference type="EMBL" id="BMFT01000001">
    <property type="protein sequence ID" value="GGH16769.1"/>
    <property type="molecule type" value="Genomic_DNA"/>
</dbReference>
<feature type="domain" description="Nucleoside transporter/FeoB GTPase Gate" evidence="2">
    <location>
        <begin position="52"/>
        <end position="152"/>
    </location>
</feature>
<dbReference type="Pfam" id="PF07670">
    <property type="entry name" value="Gate"/>
    <property type="match status" value="1"/>
</dbReference>
<evidence type="ECO:0000256" key="1">
    <source>
        <dbReference type="SAM" id="Phobius"/>
    </source>
</evidence>
<proteinExistence type="predicted"/>
<reference evidence="4" key="1">
    <citation type="journal article" date="2019" name="Int. J. Syst. Evol. Microbiol.">
        <title>The Global Catalogue of Microorganisms (GCM) 10K type strain sequencing project: providing services to taxonomists for standard genome sequencing and annotation.</title>
        <authorList>
            <consortium name="The Broad Institute Genomics Platform"/>
            <consortium name="The Broad Institute Genome Sequencing Center for Infectious Disease"/>
            <person name="Wu L."/>
            <person name="Ma J."/>
        </authorList>
    </citation>
    <scope>NUCLEOTIDE SEQUENCE [LARGE SCALE GENOMIC DNA]</scope>
    <source>
        <strain evidence="4">CGMCC 1.12769</strain>
    </source>
</reference>
<evidence type="ECO:0000313" key="3">
    <source>
        <dbReference type="EMBL" id="GGH16769.1"/>
    </source>
</evidence>
<feature type="transmembrane region" description="Helical" evidence="1">
    <location>
        <begin position="325"/>
        <end position="342"/>
    </location>
</feature>
<feature type="transmembrane region" description="Helical" evidence="1">
    <location>
        <begin position="285"/>
        <end position="304"/>
    </location>
</feature>
<dbReference type="InterPro" id="IPR011642">
    <property type="entry name" value="Gate_dom"/>
</dbReference>
<keyword evidence="4" id="KW-1185">Reference proteome</keyword>
<sequence>MNRENFANGRRWALASTIGLGTVAALLVFCIVYSPAETFQASGQGLTIWWRIVFPALLPFLVLSQILLAGGFAQGLGTLLEPFTRKVLGLPGTVGWVLPLGMTVGFPAAAEATATLYKQGKISTLEAEKLASAAHFSSPMLVIVVIGTGFLGKPELGLLLLIVHWAAGLATGITSHVLSPSRSKVQTPKDKIVQHKKTSRLQLALLNMEEVRREDGRGFGKILGDSVISGVQTMMVTGGYMLIFAVVIQVISSFLPAGIPAFPVAGLFEAHLGSYSIAKLATTPVIQSALLGAVLGWSGLCAILQVRAILGPLGIKGSYFWRNRILHGIYAYIFTLLFWKPLTWFTGVLPASIEVNPNGSIKSAEFLLPNWRQAITMLEWQTWLLGLLIGIFLVLGLFWRKHIDK</sequence>
<keyword evidence="1" id="KW-1133">Transmembrane helix</keyword>
<feature type="transmembrane region" description="Helical" evidence="1">
    <location>
        <begin position="158"/>
        <end position="179"/>
    </location>
</feature>
<feature type="transmembrane region" description="Helical" evidence="1">
    <location>
        <begin position="380"/>
        <end position="399"/>
    </location>
</feature>
<dbReference type="RefSeq" id="WP_188536724.1">
    <property type="nucleotide sequence ID" value="NZ_BMFT01000001.1"/>
</dbReference>
<feature type="transmembrane region" description="Helical" evidence="1">
    <location>
        <begin position="12"/>
        <end position="36"/>
    </location>
</feature>
<dbReference type="Proteomes" id="UP000659344">
    <property type="component" value="Unassembled WGS sequence"/>
</dbReference>
<protein>
    <submittedName>
        <fullName evidence="3">Sporulation integral membrane protein YlbJ</fullName>
    </submittedName>
</protein>
<evidence type="ECO:0000259" key="2">
    <source>
        <dbReference type="Pfam" id="PF07670"/>
    </source>
</evidence>
<feature type="transmembrane region" description="Helical" evidence="1">
    <location>
        <begin position="242"/>
        <end position="265"/>
    </location>
</feature>
<keyword evidence="1" id="KW-0812">Transmembrane</keyword>
<name>A0ABQ1Y8S6_9BACL</name>
<evidence type="ECO:0000313" key="4">
    <source>
        <dbReference type="Proteomes" id="UP000659344"/>
    </source>
</evidence>